<reference evidence="1 2" key="1">
    <citation type="submission" date="2019-10" db="EMBL/GenBank/DDBJ databases">
        <authorList>
            <person name="Karimi E."/>
        </authorList>
    </citation>
    <scope>NUCLEOTIDE SEQUENCE [LARGE SCALE GENOMIC DNA]</scope>
    <source>
        <strain evidence="1">Bacillus sp. 71</strain>
    </source>
</reference>
<dbReference type="Proteomes" id="UP000437562">
    <property type="component" value="Unassembled WGS sequence"/>
</dbReference>
<evidence type="ECO:0000313" key="2">
    <source>
        <dbReference type="Proteomes" id="UP000437562"/>
    </source>
</evidence>
<gene>
    <name evidence="1" type="ORF">BACI71_100447</name>
</gene>
<evidence type="ECO:0000313" key="1">
    <source>
        <dbReference type="EMBL" id="VXB21585.1"/>
    </source>
</evidence>
<organism evidence="1 2">
    <name type="scientific">Bacillus mycoides</name>
    <dbReference type="NCBI Taxonomy" id="1405"/>
    <lineage>
        <taxon>Bacteria</taxon>
        <taxon>Bacillati</taxon>
        <taxon>Bacillota</taxon>
        <taxon>Bacilli</taxon>
        <taxon>Bacillales</taxon>
        <taxon>Bacillaceae</taxon>
        <taxon>Bacillus</taxon>
        <taxon>Bacillus cereus group</taxon>
    </lineage>
</organism>
<dbReference type="AlphaFoldDB" id="A0A653NV06"/>
<sequence length="54" mass="6155">MPIGLLRAVPLPSNFLLQPNFEADKQYITATNRTSILFSLYEPTQSTMSAKYYI</sequence>
<name>A0A653NV06_BACMY</name>
<protein>
    <submittedName>
        <fullName evidence="1">Uncharacterized protein</fullName>
    </submittedName>
</protein>
<dbReference type="EMBL" id="CABWMC010000002">
    <property type="protein sequence ID" value="VXB21585.1"/>
    <property type="molecule type" value="Genomic_DNA"/>
</dbReference>
<accession>A0A653NV06</accession>
<proteinExistence type="predicted"/>